<proteinExistence type="predicted"/>
<feature type="region of interest" description="Disordered" evidence="1">
    <location>
        <begin position="1"/>
        <end position="144"/>
    </location>
</feature>
<dbReference type="AlphaFoldDB" id="A0A182NNG5"/>
<feature type="compositionally biased region" description="Polar residues" evidence="1">
    <location>
        <begin position="36"/>
        <end position="53"/>
    </location>
</feature>
<feature type="compositionally biased region" description="Polar residues" evidence="1">
    <location>
        <begin position="96"/>
        <end position="110"/>
    </location>
</feature>
<evidence type="ECO:0000313" key="3">
    <source>
        <dbReference type="Proteomes" id="UP000075884"/>
    </source>
</evidence>
<dbReference type="Proteomes" id="UP000075884">
    <property type="component" value="Unassembled WGS sequence"/>
</dbReference>
<accession>A0A182NNG5</accession>
<sequence length="193" mass="22519">MSLPPDHKPVSNSHCYNDKSPPLYPSTDRFHPLGFSTPQQHGSSAAQTRNYYSVQPKHMLPRSRGFNGRYRYGQNDSQDQERGTRFPPQSYDDNGRQANTSNDFGNQKGFNRNWRGYHNRNQRHGGQRPQNNYRHKQNNSDSYNIADYFHPSMLEDPWEYWQRNNAAFSERTLKNDSPDGAEDDGEERSDSNE</sequence>
<dbReference type="InterPro" id="IPR028265">
    <property type="entry name" value="TTDN1/SICKLE"/>
</dbReference>
<dbReference type="Pfam" id="PF15502">
    <property type="entry name" value="MPLKIP"/>
    <property type="match status" value="1"/>
</dbReference>
<evidence type="ECO:0000256" key="1">
    <source>
        <dbReference type="SAM" id="MobiDB-lite"/>
    </source>
</evidence>
<dbReference type="EnsemblMetazoa" id="ADIR009200-RA">
    <property type="protein sequence ID" value="ADIR009200-PA"/>
    <property type="gene ID" value="ADIR009200"/>
</dbReference>
<keyword evidence="3" id="KW-1185">Reference proteome</keyword>
<feature type="compositionally biased region" description="Basic residues" evidence="1">
    <location>
        <begin position="115"/>
        <end position="126"/>
    </location>
</feature>
<feature type="region of interest" description="Disordered" evidence="1">
    <location>
        <begin position="169"/>
        <end position="193"/>
    </location>
</feature>
<organism evidence="2 3">
    <name type="scientific">Anopheles dirus</name>
    <dbReference type="NCBI Taxonomy" id="7168"/>
    <lineage>
        <taxon>Eukaryota</taxon>
        <taxon>Metazoa</taxon>
        <taxon>Ecdysozoa</taxon>
        <taxon>Arthropoda</taxon>
        <taxon>Hexapoda</taxon>
        <taxon>Insecta</taxon>
        <taxon>Pterygota</taxon>
        <taxon>Neoptera</taxon>
        <taxon>Endopterygota</taxon>
        <taxon>Diptera</taxon>
        <taxon>Nematocera</taxon>
        <taxon>Culicoidea</taxon>
        <taxon>Culicidae</taxon>
        <taxon>Anophelinae</taxon>
        <taxon>Anopheles</taxon>
    </lineage>
</organism>
<dbReference type="VEuPathDB" id="VectorBase:ADIR009200"/>
<reference evidence="3" key="1">
    <citation type="submission" date="2013-03" db="EMBL/GenBank/DDBJ databases">
        <title>The Genome Sequence of Anopheles dirus WRAIR2.</title>
        <authorList>
            <consortium name="The Broad Institute Genomics Platform"/>
            <person name="Neafsey D.E."/>
            <person name="Walton C."/>
            <person name="Walker B."/>
            <person name="Young S.K."/>
            <person name="Zeng Q."/>
            <person name="Gargeya S."/>
            <person name="Fitzgerald M."/>
            <person name="Haas B."/>
            <person name="Abouelleil A."/>
            <person name="Allen A.W."/>
            <person name="Alvarado L."/>
            <person name="Arachchi H.M."/>
            <person name="Berlin A.M."/>
            <person name="Chapman S.B."/>
            <person name="Gainer-Dewar J."/>
            <person name="Goldberg J."/>
            <person name="Griggs A."/>
            <person name="Gujja S."/>
            <person name="Hansen M."/>
            <person name="Howarth C."/>
            <person name="Imamovic A."/>
            <person name="Ireland A."/>
            <person name="Larimer J."/>
            <person name="McCowan C."/>
            <person name="Murphy C."/>
            <person name="Pearson M."/>
            <person name="Poon T.W."/>
            <person name="Priest M."/>
            <person name="Roberts A."/>
            <person name="Saif S."/>
            <person name="Shea T."/>
            <person name="Sisk P."/>
            <person name="Sykes S."/>
            <person name="Wortman J."/>
            <person name="Nusbaum C."/>
            <person name="Birren B."/>
        </authorList>
    </citation>
    <scope>NUCLEOTIDE SEQUENCE [LARGE SCALE GENOMIC DNA]</scope>
    <source>
        <strain evidence="3">WRAIR2</strain>
    </source>
</reference>
<evidence type="ECO:0000313" key="2">
    <source>
        <dbReference type="EnsemblMetazoa" id="ADIR009200-PA"/>
    </source>
</evidence>
<reference evidence="2" key="2">
    <citation type="submission" date="2020-05" db="UniProtKB">
        <authorList>
            <consortium name="EnsemblMetazoa"/>
        </authorList>
    </citation>
    <scope>IDENTIFICATION</scope>
    <source>
        <strain evidence="2">WRAIR2</strain>
    </source>
</reference>
<name>A0A182NNG5_9DIPT</name>
<protein>
    <submittedName>
        <fullName evidence="2">Uncharacterized protein</fullName>
    </submittedName>
</protein>